<dbReference type="InterPro" id="IPR012337">
    <property type="entry name" value="RNaseH-like_sf"/>
</dbReference>
<protein>
    <recommendedName>
        <fullName evidence="2">DNA-directed DNA polymerase</fullName>
        <ecNumber evidence="2">2.7.7.7</ecNumber>
    </recommendedName>
</protein>
<dbReference type="GeneID" id="112464775"/>
<evidence type="ECO:0000256" key="3">
    <source>
        <dbReference type="ARBA" id="ARBA00022679"/>
    </source>
</evidence>
<sequence length="960" mass="112534">MTKHGCLKVNVIFNGEFVADVKTDVKNLKRIGKFERQNDVSINVFTTREAIEKKAKFGRGADHNAIVPLRLTDDKRDRHVNLLYLCDTLRGVNRGHFAWIKNLSRLVNSQLTAKRYAKHVCDRCLHYFYTRDKLAAHSVDCGRMNDCAVVLPNESDKWQSFDNYDRKERLPFVVYADLECLLERRERENVERGPRTERYAYQRHVPFSLGYYLCCTYDDTASAYRYRRGEDCVSWFVNELRVLARRVKNKFSTNIAMVELTEDEKNEFLLAIHCHVCGKPFQPEDKRVRDHCHLTGRYRGYDAHFVVEKIANDFEGGVDLLPLTKESYISFSKTVKETQTDGKWDRYVRLRFVDSYKFLAASIKTLASYLNRDKLRITRSEYADLSAEDLDLLTRKGVFPYEYVDGADKLWDTELPPREAFYSSLTDETASESDYEHATRVWRRFRVRDLGEYSDLYLKTDVLLLADIFENFRDACSASYGLDPAHYYTLPGYTWDAMLRYTVVRFELLTDIDMVLFVERGIRGGLSQCSLRYARANNRHVPTHDSSQPTTYLMYYDVNNLYGWAMSESLPYANFQWLDNPDNFDATTVPTDSDVGYILEVNLEYPRDLHDAHADLPLCPTRDKPPGKRQEKLLTTLYDKSRYVTHYRNLQQCLRLGMRLTRVRRVLRFAQSPWLRVYIELNTALRTRASNKFERNLYKLMNNAVFGKTMENVRDHVDVRLVTRWDGRYGAEALIAKPNFHSRSVFSENLVAIELRRLEVQLNKPIYVGMSILDISKTRLYEFHYDYMVPLYRDRCRIAYTDTDSLIYSLECEDVYERMKRDVHRFDTSDYAENNAHGMPRVNKKVPGLMKDENNGAIMTEFVGLRAKMYTYKVLGRDDTRRIKGVKRNVVAKRITFEDYVECLRNARELKTRQSCIRSTLHEVNTVSEQKLALSPHGDKQYVTSNGEETLPWGHYKIPL</sequence>
<feature type="domain" description="DNA-directed DNA polymerase family B mitochondria/virus" evidence="9">
    <location>
        <begin position="301"/>
        <end position="782"/>
    </location>
</feature>
<organism evidence="10 11">
    <name type="scientific">Temnothorax curvispinosus</name>
    <dbReference type="NCBI Taxonomy" id="300111"/>
    <lineage>
        <taxon>Eukaryota</taxon>
        <taxon>Metazoa</taxon>
        <taxon>Ecdysozoa</taxon>
        <taxon>Arthropoda</taxon>
        <taxon>Hexapoda</taxon>
        <taxon>Insecta</taxon>
        <taxon>Pterygota</taxon>
        <taxon>Neoptera</taxon>
        <taxon>Endopterygota</taxon>
        <taxon>Hymenoptera</taxon>
        <taxon>Apocrita</taxon>
        <taxon>Aculeata</taxon>
        <taxon>Formicoidea</taxon>
        <taxon>Formicidae</taxon>
        <taxon>Myrmicinae</taxon>
        <taxon>Temnothorax</taxon>
    </lineage>
</organism>
<evidence type="ECO:0000256" key="1">
    <source>
        <dbReference type="ARBA" id="ARBA00005755"/>
    </source>
</evidence>
<proteinExistence type="inferred from homology"/>
<comment type="similarity">
    <text evidence="1">Belongs to the DNA polymerase type-B family.</text>
</comment>
<dbReference type="GO" id="GO:0006260">
    <property type="term" value="P:DNA replication"/>
    <property type="evidence" value="ECO:0007669"/>
    <property type="project" value="UniProtKB-KW"/>
</dbReference>
<evidence type="ECO:0000256" key="7">
    <source>
        <dbReference type="ARBA" id="ARBA00023125"/>
    </source>
</evidence>
<evidence type="ECO:0000256" key="6">
    <source>
        <dbReference type="ARBA" id="ARBA00022932"/>
    </source>
</evidence>
<dbReference type="AlphaFoldDB" id="A0A6J1QZF4"/>
<dbReference type="RefSeq" id="XP_024887727.1">
    <property type="nucleotide sequence ID" value="XM_025031959.1"/>
</dbReference>
<dbReference type="Pfam" id="PF03175">
    <property type="entry name" value="DNA_pol_B_2"/>
    <property type="match status" value="1"/>
</dbReference>
<keyword evidence="10" id="KW-1185">Reference proteome</keyword>
<reference evidence="11" key="1">
    <citation type="submission" date="2025-08" db="UniProtKB">
        <authorList>
            <consortium name="RefSeq"/>
        </authorList>
    </citation>
    <scope>IDENTIFICATION</scope>
    <source>
        <tissue evidence="11">Whole body</tissue>
    </source>
</reference>
<keyword evidence="5" id="KW-0235">DNA replication</keyword>
<evidence type="ECO:0000256" key="8">
    <source>
        <dbReference type="ARBA" id="ARBA00049244"/>
    </source>
</evidence>
<keyword evidence="6" id="KW-0239">DNA-directed DNA polymerase</keyword>
<dbReference type="Proteomes" id="UP000504618">
    <property type="component" value="Unplaced"/>
</dbReference>
<evidence type="ECO:0000313" key="11">
    <source>
        <dbReference type="RefSeq" id="XP_024887727.1"/>
    </source>
</evidence>
<dbReference type="GO" id="GO:0000166">
    <property type="term" value="F:nucleotide binding"/>
    <property type="evidence" value="ECO:0007669"/>
    <property type="project" value="InterPro"/>
</dbReference>
<accession>A0A6J1QZF4</accession>
<dbReference type="GO" id="GO:0003887">
    <property type="term" value="F:DNA-directed DNA polymerase activity"/>
    <property type="evidence" value="ECO:0007669"/>
    <property type="project" value="UniProtKB-KW"/>
</dbReference>
<dbReference type="PANTHER" id="PTHR31511">
    <property type="entry name" value="PROTEIN CBG23764"/>
    <property type="match status" value="1"/>
</dbReference>
<dbReference type="InterPro" id="IPR043502">
    <property type="entry name" value="DNA/RNA_pol_sf"/>
</dbReference>
<gene>
    <name evidence="11" type="primary">LOC112464775</name>
</gene>
<dbReference type="GO" id="GO:0003677">
    <property type="term" value="F:DNA binding"/>
    <property type="evidence" value="ECO:0007669"/>
    <property type="project" value="UniProtKB-KW"/>
</dbReference>
<evidence type="ECO:0000256" key="5">
    <source>
        <dbReference type="ARBA" id="ARBA00022705"/>
    </source>
</evidence>
<keyword evidence="3" id="KW-0808">Transferase</keyword>
<dbReference type="PANTHER" id="PTHR31511:SF12">
    <property type="entry name" value="RHO TERMINATION FACTOR N-TERMINAL DOMAIN-CONTAINING PROTEIN"/>
    <property type="match status" value="1"/>
</dbReference>
<comment type="catalytic activity">
    <reaction evidence="8">
        <text>DNA(n) + a 2'-deoxyribonucleoside 5'-triphosphate = DNA(n+1) + diphosphate</text>
        <dbReference type="Rhea" id="RHEA:22508"/>
        <dbReference type="Rhea" id="RHEA-COMP:17339"/>
        <dbReference type="Rhea" id="RHEA-COMP:17340"/>
        <dbReference type="ChEBI" id="CHEBI:33019"/>
        <dbReference type="ChEBI" id="CHEBI:61560"/>
        <dbReference type="ChEBI" id="CHEBI:173112"/>
        <dbReference type="EC" id="2.7.7.7"/>
    </reaction>
</comment>
<dbReference type="InterPro" id="IPR023211">
    <property type="entry name" value="DNA_pol_palm_dom_sf"/>
</dbReference>
<dbReference type="EC" id="2.7.7.7" evidence="2"/>
<name>A0A6J1QZF4_9HYME</name>
<keyword evidence="7" id="KW-0238">DNA-binding</keyword>
<keyword evidence="4" id="KW-0548">Nucleotidyltransferase</keyword>
<dbReference type="SUPFAM" id="SSF53098">
    <property type="entry name" value="Ribonuclease H-like"/>
    <property type="match status" value="1"/>
</dbReference>
<evidence type="ECO:0000256" key="2">
    <source>
        <dbReference type="ARBA" id="ARBA00012417"/>
    </source>
</evidence>
<evidence type="ECO:0000259" key="9">
    <source>
        <dbReference type="Pfam" id="PF03175"/>
    </source>
</evidence>
<dbReference type="InterPro" id="IPR004868">
    <property type="entry name" value="DNA-dir_DNA_pol_B_mt/vir"/>
</dbReference>
<dbReference type="Gene3D" id="3.90.1600.10">
    <property type="entry name" value="Palm domain of DNA polymerase"/>
    <property type="match status" value="1"/>
</dbReference>
<dbReference type="GO" id="GO:0042575">
    <property type="term" value="C:DNA polymerase complex"/>
    <property type="evidence" value="ECO:0007669"/>
    <property type="project" value="UniProtKB-ARBA"/>
</dbReference>
<evidence type="ECO:0000256" key="4">
    <source>
        <dbReference type="ARBA" id="ARBA00022695"/>
    </source>
</evidence>
<dbReference type="OrthoDB" id="414982at2759"/>
<evidence type="ECO:0000313" key="10">
    <source>
        <dbReference type="Proteomes" id="UP000504618"/>
    </source>
</evidence>
<dbReference type="SUPFAM" id="SSF56672">
    <property type="entry name" value="DNA/RNA polymerases"/>
    <property type="match status" value="1"/>
</dbReference>